<dbReference type="EMBL" id="JAHKPD010000014">
    <property type="protein sequence ID" value="MBU2951121.1"/>
    <property type="molecule type" value="Genomic_DNA"/>
</dbReference>
<comment type="caution">
    <text evidence="1">The sequence shown here is derived from an EMBL/GenBank/DDBJ whole genome shotgun (WGS) entry which is preliminary data.</text>
</comment>
<dbReference type="Proteomes" id="UP001647509">
    <property type="component" value="Unassembled WGS sequence"/>
</dbReference>
<name>A0ACC5UA18_9FLAO</name>
<accession>A0ACC5UA18</accession>
<evidence type="ECO:0000313" key="1">
    <source>
        <dbReference type="EMBL" id="MBU2951121.1"/>
    </source>
</evidence>
<organism evidence="1 2">
    <name type="scientific">Pseudotamlana agarivorans</name>
    <dbReference type="NCBI Taxonomy" id="481183"/>
    <lineage>
        <taxon>Bacteria</taxon>
        <taxon>Pseudomonadati</taxon>
        <taxon>Bacteroidota</taxon>
        <taxon>Flavobacteriia</taxon>
        <taxon>Flavobacteriales</taxon>
        <taxon>Flavobacteriaceae</taxon>
        <taxon>Pseudotamlana</taxon>
    </lineage>
</organism>
<keyword evidence="2" id="KW-1185">Reference proteome</keyword>
<reference evidence="1" key="1">
    <citation type="submission" date="2021-05" db="EMBL/GenBank/DDBJ databases">
        <title>Draft genomes of bacteria isolated from model marine particles.</title>
        <authorList>
            <person name="Datta M.S."/>
            <person name="Schwartzman J.A."/>
            <person name="Enke T.N."/>
            <person name="Saavedra J."/>
            <person name="Cermak N."/>
            <person name="Cordero O.X."/>
        </authorList>
    </citation>
    <scope>NUCLEOTIDE SEQUENCE</scope>
    <source>
        <strain evidence="1">I2M19</strain>
    </source>
</reference>
<proteinExistence type="predicted"/>
<protein>
    <submittedName>
        <fullName evidence="1">Uncharacterized protein</fullName>
    </submittedName>
</protein>
<evidence type="ECO:0000313" key="2">
    <source>
        <dbReference type="Proteomes" id="UP001647509"/>
    </source>
</evidence>
<gene>
    <name evidence="1" type="ORF">KO493_10480</name>
</gene>
<sequence>MLFAQQDLPISQPLGVPLMRHFLPADYNNMHRQNWSIIQDKRGVIYVGNTAGLLTYDGVKWRKYETEAKSLIRSFAMDEDGRVYYGAKDDFGYLDNDALGQLQFVSLRHWLPEDIKDLKDVWEIYSLNGKIYFLKT</sequence>